<evidence type="ECO:0000313" key="2">
    <source>
        <dbReference type="EMBL" id="MFD1800349.1"/>
    </source>
</evidence>
<feature type="domain" description="GP-PDE" evidence="1">
    <location>
        <begin position="4"/>
        <end position="240"/>
    </location>
</feature>
<proteinExistence type="predicted"/>
<dbReference type="EMBL" id="JBHUFF010000020">
    <property type="protein sequence ID" value="MFD1800349.1"/>
    <property type="molecule type" value="Genomic_DNA"/>
</dbReference>
<dbReference type="Proteomes" id="UP001597285">
    <property type="component" value="Unassembled WGS sequence"/>
</dbReference>
<dbReference type="SUPFAM" id="SSF51695">
    <property type="entry name" value="PLC-like phosphodiesterases"/>
    <property type="match status" value="1"/>
</dbReference>
<accession>A0ABW4NQH7</accession>
<comment type="caution">
    <text evidence="2">The sequence shown here is derived from an EMBL/GenBank/DDBJ whole genome shotgun (WGS) entry which is preliminary data.</text>
</comment>
<dbReference type="RefSeq" id="WP_058918639.1">
    <property type="nucleotide sequence ID" value="NZ_JBHSQC010000008.1"/>
</dbReference>
<evidence type="ECO:0000259" key="1">
    <source>
        <dbReference type="PROSITE" id="PS51704"/>
    </source>
</evidence>
<dbReference type="CDD" id="cd08563">
    <property type="entry name" value="GDPD_TtGDE_like"/>
    <property type="match status" value="1"/>
</dbReference>
<dbReference type="InterPro" id="IPR017946">
    <property type="entry name" value="PLC-like_Pdiesterase_TIM-brl"/>
</dbReference>
<protein>
    <submittedName>
        <fullName evidence="2">Glycerophosphodiester phosphodiesterase</fullName>
    </submittedName>
</protein>
<dbReference type="PROSITE" id="PS51704">
    <property type="entry name" value="GP_PDE"/>
    <property type="match status" value="1"/>
</dbReference>
<organism evidence="2 3">
    <name type="scientific">Carnobacterium antarcticum</name>
    <dbReference type="NCBI Taxonomy" id="2126436"/>
    <lineage>
        <taxon>Bacteria</taxon>
        <taxon>Bacillati</taxon>
        <taxon>Bacillota</taxon>
        <taxon>Bacilli</taxon>
        <taxon>Lactobacillales</taxon>
        <taxon>Carnobacteriaceae</taxon>
        <taxon>Carnobacterium</taxon>
    </lineage>
</organism>
<sequence>MRRTEVIAHRGSKGTHPENTLPAFEEALKAGSDGIELDVQLSGDQELVVIHDETVDRTSDGHGLVGEFTLQELKTLDAGSWFASEYAFSRIPSLQEVFDLLNSYQYTGVLNIEFKTNKYPYPGIEEKVMELVCRQNWPFAIEYSSFNYQTLRRVKKLDQSNKIALLFEQSEGAIEILDNRFLVTMWHPKLTWLREISESNVPKIPTRPWTVNHSHDLDYCFSKRTYGVITDYPAKALAIREKWQS</sequence>
<name>A0ABW4NQH7_9LACT</name>
<reference evidence="3" key="1">
    <citation type="journal article" date="2019" name="Int. J. Syst. Evol. Microbiol.">
        <title>The Global Catalogue of Microorganisms (GCM) 10K type strain sequencing project: providing services to taxonomists for standard genome sequencing and annotation.</title>
        <authorList>
            <consortium name="The Broad Institute Genomics Platform"/>
            <consortium name="The Broad Institute Genome Sequencing Center for Infectious Disease"/>
            <person name="Wu L."/>
            <person name="Ma J."/>
        </authorList>
    </citation>
    <scope>NUCLEOTIDE SEQUENCE [LARGE SCALE GENOMIC DNA]</scope>
    <source>
        <strain evidence="3">KCTC 42143</strain>
    </source>
</reference>
<dbReference type="Pfam" id="PF03009">
    <property type="entry name" value="GDPD"/>
    <property type="match status" value="1"/>
</dbReference>
<evidence type="ECO:0000313" key="3">
    <source>
        <dbReference type="Proteomes" id="UP001597285"/>
    </source>
</evidence>
<keyword evidence="3" id="KW-1185">Reference proteome</keyword>
<dbReference type="PANTHER" id="PTHR46211">
    <property type="entry name" value="GLYCEROPHOSPHORYL DIESTER PHOSPHODIESTERASE"/>
    <property type="match status" value="1"/>
</dbReference>
<dbReference type="PANTHER" id="PTHR46211:SF1">
    <property type="entry name" value="GLYCEROPHOSPHODIESTER PHOSPHODIESTERASE, CYTOPLASMIC"/>
    <property type="match status" value="1"/>
</dbReference>
<dbReference type="Gene3D" id="3.20.20.190">
    <property type="entry name" value="Phosphatidylinositol (PI) phosphodiesterase"/>
    <property type="match status" value="1"/>
</dbReference>
<gene>
    <name evidence="2" type="ORF">ACFSBK_10870</name>
</gene>
<dbReference type="InterPro" id="IPR030395">
    <property type="entry name" value="GP_PDE_dom"/>
</dbReference>